<evidence type="ECO:0000313" key="2">
    <source>
        <dbReference type="Proteomes" id="UP000467636"/>
    </source>
</evidence>
<dbReference type="AlphaFoldDB" id="A0AAD1MHA2"/>
<evidence type="ECO:0000313" key="1">
    <source>
        <dbReference type="EMBL" id="BBX23323.1"/>
    </source>
</evidence>
<dbReference type="Proteomes" id="UP000467636">
    <property type="component" value="Chromosome"/>
</dbReference>
<organism evidence="1 2">
    <name type="scientific">Mycolicibacter terrae</name>
    <dbReference type="NCBI Taxonomy" id="1788"/>
    <lineage>
        <taxon>Bacteria</taxon>
        <taxon>Bacillati</taxon>
        <taxon>Actinomycetota</taxon>
        <taxon>Actinomycetes</taxon>
        <taxon>Mycobacteriales</taxon>
        <taxon>Mycobacteriaceae</taxon>
        <taxon>Mycolicibacter</taxon>
    </lineage>
</organism>
<reference evidence="1 2" key="1">
    <citation type="journal article" date="2019" name="Emerg. Microbes Infect.">
        <title>Comprehensive subspecies identification of 175 nontuberculous mycobacteria species based on 7547 genomic profiles.</title>
        <authorList>
            <person name="Matsumoto Y."/>
            <person name="Kinjo T."/>
            <person name="Motooka D."/>
            <person name="Nabeya D."/>
            <person name="Jung N."/>
            <person name="Uechi K."/>
            <person name="Horii T."/>
            <person name="Iida T."/>
            <person name="Fujita J."/>
            <person name="Nakamura S."/>
        </authorList>
    </citation>
    <scope>NUCLEOTIDE SEQUENCE [LARGE SCALE GENOMIC DNA]</scope>
    <source>
        <strain evidence="1 2">JCM 12143</strain>
    </source>
</reference>
<protein>
    <submittedName>
        <fullName evidence="1">Uncharacterized protein</fullName>
    </submittedName>
</protein>
<gene>
    <name evidence="1" type="ORF">MTER_27340</name>
</gene>
<proteinExistence type="predicted"/>
<sequence length="116" mass="11816">MFSMLPVTDRLRCTLSTPAVAAPASLRIAEASGSGSLAFFDDEGAAGDDVAGAAEVVEVVATDDDDGADGEGPDEQPMSRAAAALTTVRTAGSLRMPVIVEGAGRRGQALPRQREV</sequence>
<dbReference type="EMBL" id="AP022564">
    <property type="protein sequence ID" value="BBX23323.1"/>
    <property type="molecule type" value="Genomic_DNA"/>
</dbReference>
<accession>A0AAD1MHA2</accession>
<name>A0AAD1MHA2_9MYCO</name>
<keyword evidence="2" id="KW-1185">Reference proteome</keyword>